<feature type="compositionally biased region" description="Polar residues" evidence="1">
    <location>
        <begin position="394"/>
        <end position="409"/>
    </location>
</feature>
<feature type="compositionally biased region" description="Basic residues" evidence="1">
    <location>
        <begin position="448"/>
        <end position="460"/>
    </location>
</feature>
<evidence type="ECO:0000256" key="1">
    <source>
        <dbReference type="SAM" id="MobiDB-lite"/>
    </source>
</evidence>
<dbReference type="AlphaFoldDB" id="A0A0S4JHU7"/>
<reference evidence="3" key="1">
    <citation type="submission" date="2015-09" db="EMBL/GenBank/DDBJ databases">
        <authorList>
            <consortium name="Pathogen Informatics"/>
        </authorList>
    </citation>
    <scope>NUCLEOTIDE SEQUENCE [LARGE SCALE GENOMIC DNA]</scope>
    <source>
        <strain evidence="3">Lake Konstanz</strain>
    </source>
</reference>
<dbReference type="VEuPathDB" id="TriTrypDB:BSAL_24165"/>
<protein>
    <submittedName>
        <fullName evidence="2">Uncharacterized protein</fullName>
    </submittedName>
</protein>
<keyword evidence="3" id="KW-1185">Reference proteome</keyword>
<accession>A0A0S4JHU7</accession>
<dbReference type="EMBL" id="CYKH01001780">
    <property type="protein sequence ID" value="CUG89938.1"/>
    <property type="molecule type" value="Genomic_DNA"/>
</dbReference>
<evidence type="ECO:0000313" key="3">
    <source>
        <dbReference type="Proteomes" id="UP000051952"/>
    </source>
</evidence>
<gene>
    <name evidence="2" type="ORF">BSAL_24165</name>
</gene>
<name>A0A0S4JHU7_BODSA</name>
<dbReference type="Proteomes" id="UP000051952">
    <property type="component" value="Unassembled WGS sequence"/>
</dbReference>
<feature type="region of interest" description="Disordered" evidence="1">
    <location>
        <begin position="176"/>
        <end position="215"/>
    </location>
</feature>
<sequence>MNSITPHLNTVGSELTNALLLKREESNSDAAGQQRLIAPSSRATFYMVLISAAEEFIVEPLFKNCGLDALPLPPGVTQMEVAVRSLIRSSQDQESTDAYARLLLHSLADTIAPTTFLYFRKELEKLRNFMIQSKDMYITGRCDPLTFTMAVKKVWPYCGDLQLDVIQRLAKEELQQQSAAGGGGGPNTGGGGRTGQLTTQSSGVVAPPAMTERNSSFFTNNGPVDTAMEVVMPSSAIAAALGAKGGELGSIFRPPSLIVQPDKVMLFHYLDALNTTTSTMHQYLLHLFITNVVSSQAAVVEMLRGLAERTARPSEAAVVAGQLTSPVSSGPVSTTVGTLLATLQKVDPKKDKDAIREYVALLLGKESLNDVPATTRCEITSLMDSARQVFFIRSSPNDSGTSANGSSSGPAGRNAAPLPMIDTRELEEMFVPPTPPLAASVPLAKQPSIRRKSSVTIKKQ</sequence>
<proteinExistence type="predicted"/>
<feature type="region of interest" description="Disordered" evidence="1">
    <location>
        <begin position="394"/>
        <end position="460"/>
    </location>
</feature>
<organism evidence="2 3">
    <name type="scientific">Bodo saltans</name>
    <name type="common">Flagellated protozoan</name>
    <dbReference type="NCBI Taxonomy" id="75058"/>
    <lineage>
        <taxon>Eukaryota</taxon>
        <taxon>Discoba</taxon>
        <taxon>Euglenozoa</taxon>
        <taxon>Kinetoplastea</taxon>
        <taxon>Metakinetoplastina</taxon>
        <taxon>Eubodonida</taxon>
        <taxon>Bodonidae</taxon>
        <taxon>Bodo</taxon>
    </lineage>
</organism>
<evidence type="ECO:0000313" key="2">
    <source>
        <dbReference type="EMBL" id="CUG89938.1"/>
    </source>
</evidence>
<feature type="compositionally biased region" description="Gly residues" evidence="1">
    <location>
        <begin position="180"/>
        <end position="194"/>
    </location>
</feature>